<keyword evidence="6" id="KW-1185">Reference proteome</keyword>
<dbReference type="Gene3D" id="3.40.50.720">
    <property type="entry name" value="NAD(P)-binding Rossmann-like Domain"/>
    <property type="match status" value="1"/>
</dbReference>
<dbReference type="Proteomes" id="UP000282759">
    <property type="component" value="Unassembled WGS sequence"/>
</dbReference>
<dbReference type="SUPFAM" id="SSF51735">
    <property type="entry name" value="NAD(P)-binding Rossmann-fold domains"/>
    <property type="match status" value="1"/>
</dbReference>
<keyword evidence="2" id="KW-0521">NADP</keyword>
<dbReference type="InterPro" id="IPR036291">
    <property type="entry name" value="NAD(P)-bd_dom_sf"/>
</dbReference>
<evidence type="ECO:0000313" key="5">
    <source>
        <dbReference type="EMBL" id="RVT97213.1"/>
    </source>
</evidence>
<dbReference type="PRINTS" id="PR00080">
    <property type="entry name" value="SDRFAMILY"/>
</dbReference>
<evidence type="ECO:0000256" key="3">
    <source>
        <dbReference type="ARBA" id="ARBA00023002"/>
    </source>
</evidence>
<sequence length="239" mass="25582">MKKVLITGANQGIGFETAKQLGLLGYSIYLGCRDLDKGNEALKELQSLGVKNAELIVIDISYKKGVLEAVNSLKAKTNYLDILINNAGIAGTEPHLIDCDIENLAEIFNTNVFGTLQTIQAFLPLLRKSPHPSIINVSSEVGSLNILAELDKNSSRSNFHVYGLSKTTINALTLMLASELQDQGISVNSVTPGFTATQLNNFQGTKTPAEGAAPIVELATKSESGITGKFFKEGGEAPW</sequence>
<evidence type="ECO:0000313" key="6">
    <source>
        <dbReference type="Proteomes" id="UP000282759"/>
    </source>
</evidence>
<comment type="caution">
    <text evidence="5">The sequence shown here is derived from an EMBL/GenBank/DDBJ whole genome shotgun (WGS) entry which is preliminary data.</text>
</comment>
<comment type="similarity">
    <text evidence="1 4">Belongs to the short-chain dehydrogenases/reductases (SDR) family.</text>
</comment>
<dbReference type="OrthoDB" id="5786478at2"/>
<dbReference type="PRINTS" id="PR00081">
    <property type="entry name" value="GDHRDH"/>
</dbReference>
<protein>
    <submittedName>
        <fullName evidence="5">SDR family NAD(P)-dependent oxidoreductase</fullName>
    </submittedName>
</protein>
<evidence type="ECO:0000256" key="2">
    <source>
        <dbReference type="ARBA" id="ARBA00022857"/>
    </source>
</evidence>
<gene>
    <name evidence="5" type="ORF">EOD41_19610</name>
</gene>
<dbReference type="InterPro" id="IPR002347">
    <property type="entry name" value="SDR_fam"/>
</dbReference>
<dbReference type="GO" id="GO:0016491">
    <property type="term" value="F:oxidoreductase activity"/>
    <property type="evidence" value="ECO:0007669"/>
    <property type="project" value="UniProtKB-KW"/>
</dbReference>
<dbReference type="EMBL" id="SACK01000013">
    <property type="protein sequence ID" value="RVT97213.1"/>
    <property type="molecule type" value="Genomic_DNA"/>
</dbReference>
<reference evidence="5 6" key="1">
    <citation type="submission" date="2019-01" db="EMBL/GenBank/DDBJ databases">
        <authorList>
            <person name="Chen W.-M."/>
        </authorList>
    </citation>
    <scope>NUCLEOTIDE SEQUENCE [LARGE SCALE GENOMIC DNA]</scope>
    <source>
        <strain evidence="5 6">YBJ-36</strain>
    </source>
</reference>
<dbReference type="PANTHER" id="PTHR43490:SF99">
    <property type="entry name" value="SHORT-CHAIN DEHYDROGENASE_REDUCTASE"/>
    <property type="match status" value="1"/>
</dbReference>
<organism evidence="5 6">
    <name type="scientific">Mucilaginibacter limnophilus</name>
    <dbReference type="NCBI Taxonomy" id="1932778"/>
    <lineage>
        <taxon>Bacteria</taxon>
        <taxon>Pseudomonadati</taxon>
        <taxon>Bacteroidota</taxon>
        <taxon>Sphingobacteriia</taxon>
        <taxon>Sphingobacteriales</taxon>
        <taxon>Sphingobacteriaceae</taxon>
        <taxon>Mucilaginibacter</taxon>
    </lineage>
</organism>
<evidence type="ECO:0000256" key="4">
    <source>
        <dbReference type="RuleBase" id="RU000363"/>
    </source>
</evidence>
<name>A0A3S2UJD5_9SPHI</name>
<accession>A0A3S2UJD5</accession>
<dbReference type="RefSeq" id="WP_127708223.1">
    <property type="nucleotide sequence ID" value="NZ_SACK01000013.1"/>
</dbReference>
<dbReference type="Pfam" id="PF00106">
    <property type="entry name" value="adh_short"/>
    <property type="match status" value="1"/>
</dbReference>
<proteinExistence type="inferred from homology"/>
<dbReference type="PANTHER" id="PTHR43490">
    <property type="entry name" value="(+)-NEOMENTHOL DEHYDROGENASE"/>
    <property type="match status" value="1"/>
</dbReference>
<dbReference type="AlphaFoldDB" id="A0A3S2UJD5"/>
<keyword evidence="3" id="KW-0560">Oxidoreductase</keyword>
<evidence type="ECO:0000256" key="1">
    <source>
        <dbReference type="ARBA" id="ARBA00006484"/>
    </source>
</evidence>